<protein>
    <recommendedName>
        <fullName evidence="4">Short-chain dehydrogenase</fullName>
    </recommendedName>
</protein>
<name>A0A149PXL6_9BURK</name>
<proteinExistence type="inferred from homology"/>
<keyword evidence="3" id="KW-1185">Reference proteome</keyword>
<evidence type="ECO:0000256" key="1">
    <source>
        <dbReference type="ARBA" id="ARBA00006484"/>
    </source>
</evidence>
<dbReference type="SUPFAM" id="SSF51735">
    <property type="entry name" value="NAD(P)-binding Rossmann-fold domains"/>
    <property type="match status" value="1"/>
</dbReference>
<evidence type="ECO:0000313" key="2">
    <source>
        <dbReference type="EMBL" id="KXU89798.1"/>
    </source>
</evidence>
<evidence type="ECO:0000313" key="3">
    <source>
        <dbReference type="Proteomes" id="UP000075613"/>
    </source>
</evidence>
<sequence length="120" mass="12786">MAVVCDLSAHETIESVVTGIIEVHGAIDILDNNAGTIWGAPAEEHPLDGWKKVFDLNVTGLFVLTQAVGRHSMLRTGRGRILNIASVEGLVGIDPRHMKTIAYNASKGAVVNMTRALAAE</sequence>
<dbReference type="GO" id="GO:0016616">
    <property type="term" value="F:oxidoreductase activity, acting on the CH-OH group of donors, NAD or NADP as acceptor"/>
    <property type="evidence" value="ECO:0007669"/>
    <property type="project" value="TreeGrafter"/>
</dbReference>
<dbReference type="PRINTS" id="PR00080">
    <property type="entry name" value="SDRFAMILY"/>
</dbReference>
<dbReference type="InterPro" id="IPR002347">
    <property type="entry name" value="SDR_fam"/>
</dbReference>
<dbReference type="PRINTS" id="PR00081">
    <property type="entry name" value="GDHRDH"/>
</dbReference>
<dbReference type="EMBL" id="LRBG01000004">
    <property type="protein sequence ID" value="KXU89798.1"/>
    <property type="molecule type" value="Genomic_DNA"/>
</dbReference>
<dbReference type="STRING" id="1399968.CI15_06315"/>
<accession>A0A149PXL6</accession>
<organism evidence="2 3">
    <name type="scientific">Paraburkholderia monticola</name>
    <dbReference type="NCBI Taxonomy" id="1399968"/>
    <lineage>
        <taxon>Bacteria</taxon>
        <taxon>Pseudomonadati</taxon>
        <taxon>Pseudomonadota</taxon>
        <taxon>Betaproteobacteria</taxon>
        <taxon>Burkholderiales</taxon>
        <taxon>Burkholderiaceae</taxon>
        <taxon>Paraburkholderia</taxon>
    </lineage>
</organism>
<comment type="similarity">
    <text evidence="1">Belongs to the short-chain dehydrogenases/reductases (SDR) family.</text>
</comment>
<dbReference type="Gene3D" id="3.40.50.720">
    <property type="entry name" value="NAD(P)-binding Rossmann-like Domain"/>
    <property type="match status" value="1"/>
</dbReference>
<dbReference type="Proteomes" id="UP000075613">
    <property type="component" value="Unassembled WGS sequence"/>
</dbReference>
<dbReference type="Pfam" id="PF00106">
    <property type="entry name" value="adh_short"/>
    <property type="match status" value="1"/>
</dbReference>
<dbReference type="PANTHER" id="PTHR42760">
    <property type="entry name" value="SHORT-CHAIN DEHYDROGENASES/REDUCTASES FAMILY MEMBER"/>
    <property type="match status" value="1"/>
</dbReference>
<dbReference type="InterPro" id="IPR036291">
    <property type="entry name" value="NAD(P)-bd_dom_sf"/>
</dbReference>
<dbReference type="AlphaFoldDB" id="A0A149PXL6"/>
<evidence type="ECO:0008006" key="4">
    <source>
        <dbReference type="Google" id="ProtNLM"/>
    </source>
</evidence>
<dbReference type="GO" id="GO:0030497">
    <property type="term" value="P:fatty acid elongation"/>
    <property type="evidence" value="ECO:0007669"/>
    <property type="project" value="TreeGrafter"/>
</dbReference>
<dbReference type="CDD" id="cd05233">
    <property type="entry name" value="SDR_c"/>
    <property type="match status" value="1"/>
</dbReference>
<gene>
    <name evidence="2" type="ORF">CI15_06315</name>
</gene>
<dbReference type="PROSITE" id="PS00061">
    <property type="entry name" value="ADH_SHORT"/>
    <property type="match status" value="1"/>
</dbReference>
<dbReference type="InterPro" id="IPR020904">
    <property type="entry name" value="Sc_DH/Rdtase_CS"/>
</dbReference>
<reference evidence="2 3" key="1">
    <citation type="journal article" date="2015" name="Int. J. Syst. Evol. Microbiol.">
        <title>Burkholderia monticola sp. nov., isolated from mountain soil.</title>
        <authorList>
            <person name="Baek I."/>
            <person name="Seo B."/>
            <person name="Lee I."/>
            <person name="Yi H."/>
            <person name="Chun J."/>
        </authorList>
    </citation>
    <scope>NUCLEOTIDE SEQUENCE [LARGE SCALE GENOMIC DNA]</scope>
    <source>
        <strain evidence="2 3">JC2948</strain>
    </source>
</reference>
<dbReference type="PANTHER" id="PTHR42760:SF40">
    <property type="entry name" value="3-OXOACYL-[ACYL-CARRIER-PROTEIN] REDUCTASE, CHLOROPLASTIC"/>
    <property type="match status" value="1"/>
</dbReference>
<comment type="caution">
    <text evidence="2">The sequence shown here is derived from an EMBL/GenBank/DDBJ whole genome shotgun (WGS) entry which is preliminary data.</text>
</comment>